<dbReference type="KEGG" id="mmg:MTBMA_c11360"/>
<reference key="1">
    <citation type="submission" date="2009-08" db="EMBL/GenBank/DDBJ databases">
        <title>The genome sequence of Methanothermobacter marburgensis.</title>
        <authorList>
            <person name="Kaster A."/>
            <person name="Seedorf H."/>
            <person name="Goenrich M."/>
            <person name="Wiezer A."/>
            <person name="Liesegang H."/>
            <person name="Thauer R."/>
            <person name="Gottschalk G."/>
        </authorList>
    </citation>
    <scope>NUCLEOTIDE SEQUENCE</scope>
    <source>
        <strain>Marburg</strain>
    </source>
</reference>
<dbReference type="GeneID" id="9704844"/>
<protein>
    <submittedName>
        <fullName evidence="1">Uncharacterized protein</fullName>
    </submittedName>
</protein>
<keyword evidence="2" id="KW-1185">Reference proteome</keyword>
<dbReference type="PaxDb" id="79929-MTBMA_c11360"/>
<proteinExistence type="predicted"/>
<dbReference type="HOGENOM" id="CLU_134831_0_0_2"/>
<sequence length="158" mass="18319">MKIITRKENMVYREIRYMQLDLNAPVSEEMLKRNLDLPEHEYHDIVVSLEKKGLISRKNGRITAGNPGEDVKVMENQDEVREAELNQIEEETLRTIKELGGGGPVPRYLLEGHLLYGPLRLSTRRMYNVLLSLENKKLIEMVVLDQGEYYRPSAPHDS</sequence>
<organism evidence="1 2">
    <name type="scientific">Methanothermobacter marburgensis (strain ATCC BAA-927 / DSM 2133 / JCM 14651 / NBRC 100331 / OCM 82 / Marburg)</name>
    <name type="common">Methanobacterium thermoautotrophicum</name>
    <dbReference type="NCBI Taxonomy" id="79929"/>
    <lineage>
        <taxon>Archaea</taxon>
        <taxon>Methanobacteriati</taxon>
        <taxon>Methanobacteriota</taxon>
        <taxon>Methanomada group</taxon>
        <taxon>Methanobacteria</taxon>
        <taxon>Methanobacteriales</taxon>
        <taxon>Methanobacteriaceae</taxon>
        <taxon>Methanothermobacter</taxon>
    </lineage>
</organism>
<evidence type="ECO:0000313" key="2">
    <source>
        <dbReference type="Proteomes" id="UP000000345"/>
    </source>
</evidence>
<gene>
    <name evidence="1" type="ordered locus">MTBMA_c11360</name>
</gene>
<evidence type="ECO:0000313" key="1">
    <source>
        <dbReference type="EMBL" id="ADL58730.1"/>
    </source>
</evidence>
<dbReference type="Proteomes" id="UP000000345">
    <property type="component" value="Chromosome"/>
</dbReference>
<dbReference type="RefSeq" id="WP_013295952.1">
    <property type="nucleotide sequence ID" value="NC_014408.1"/>
</dbReference>
<accession>D9PWY2</accession>
<dbReference type="GeneID" id="41327734"/>
<name>D9PWY2_METTM</name>
<dbReference type="EMBL" id="CP001710">
    <property type="protein sequence ID" value="ADL58730.1"/>
    <property type="molecule type" value="Genomic_DNA"/>
</dbReference>
<dbReference type="AlphaFoldDB" id="D9PWY2"/>
<reference evidence="1 2" key="2">
    <citation type="journal article" date="2010" name="J. Bacteriol.">
        <title>Complete genome sequence of Methanothermobacter marburgensis, a methanoarchaeon model organism.</title>
        <authorList>
            <person name="Liesegang H."/>
            <person name="Kaster A.K."/>
            <person name="Wiezer A."/>
            <person name="Goenrich M."/>
            <person name="Wollherr A."/>
            <person name="Seedorf H."/>
            <person name="Gottschalk G."/>
            <person name="Thauer R.K."/>
        </authorList>
    </citation>
    <scope>NUCLEOTIDE SEQUENCE [LARGE SCALE GENOMIC DNA]</scope>
    <source>
        <strain evidence="2">ATCC BAA-927 / DSM 2133 / JCM 14651 / NBRC 100331 / OCM 82 / Marburg</strain>
    </source>
</reference>